<accession>A0A9P8XWL9</accession>
<proteinExistence type="predicted"/>
<evidence type="ECO:0000313" key="3">
    <source>
        <dbReference type="Proteomes" id="UP000756346"/>
    </source>
</evidence>
<dbReference type="OrthoDB" id="4367324at2759"/>
<gene>
    <name evidence="2" type="ORF">B0I36DRAFT_337834</name>
</gene>
<dbReference type="Proteomes" id="UP000756346">
    <property type="component" value="Unassembled WGS sequence"/>
</dbReference>
<sequence>MGPEMNDVEQRNLPVSQVLTYAHLIGSRYGFIITQSHLVVLRFCQEPIGAGTALSRPRRSGAGQGFSQSIYSGSTDISSAMENMSLDTGYISYVDQTDDYFPPEYCSIHWNTHGKQNLTIKLALACLCLLAVIGPRDIHDRPYPPLDSWVAAVPEGYFHVTTGQYKKRLDKSDRYHQPVEDDQQHGTFSEPLEHGLEASFDVPAGGLEYSQLQGAHQQGGPGPSTMRSRRARHEAFQGDYTEPQMDDELYEW</sequence>
<reference evidence="2" key="1">
    <citation type="journal article" date="2021" name="Nat. Commun.">
        <title>Genetic determinants of endophytism in the Arabidopsis root mycobiome.</title>
        <authorList>
            <person name="Mesny F."/>
            <person name="Miyauchi S."/>
            <person name="Thiergart T."/>
            <person name="Pickel B."/>
            <person name="Atanasova L."/>
            <person name="Karlsson M."/>
            <person name="Huettel B."/>
            <person name="Barry K.W."/>
            <person name="Haridas S."/>
            <person name="Chen C."/>
            <person name="Bauer D."/>
            <person name="Andreopoulos W."/>
            <person name="Pangilinan J."/>
            <person name="LaButti K."/>
            <person name="Riley R."/>
            <person name="Lipzen A."/>
            <person name="Clum A."/>
            <person name="Drula E."/>
            <person name="Henrissat B."/>
            <person name="Kohler A."/>
            <person name="Grigoriev I.V."/>
            <person name="Martin F.M."/>
            <person name="Hacquard S."/>
        </authorList>
    </citation>
    <scope>NUCLEOTIDE SEQUENCE</scope>
    <source>
        <strain evidence="2">MPI-CAGE-CH-0230</strain>
    </source>
</reference>
<comment type="caution">
    <text evidence="2">The sequence shown here is derived from an EMBL/GenBank/DDBJ whole genome shotgun (WGS) entry which is preliminary data.</text>
</comment>
<dbReference type="RefSeq" id="XP_046006099.1">
    <property type="nucleotide sequence ID" value="XM_046155703.1"/>
</dbReference>
<dbReference type="AlphaFoldDB" id="A0A9P8XWL9"/>
<name>A0A9P8XWL9_9PEZI</name>
<organism evidence="2 3">
    <name type="scientific">Microdochium trichocladiopsis</name>
    <dbReference type="NCBI Taxonomy" id="1682393"/>
    <lineage>
        <taxon>Eukaryota</taxon>
        <taxon>Fungi</taxon>
        <taxon>Dikarya</taxon>
        <taxon>Ascomycota</taxon>
        <taxon>Pezizomycotina</taxon>
        <taxon>Sordariomycetes</taxon>
        <taxon>Xylariomycetidae</taxon>
        <taxon>Xylariales</taxon>
        <taxon>Microdochiaceae</taxon>
        <taxon>Microdochium</taxon>
    </lineage>
</organism>
<evidence type="ECO:0000313" key="2">
    <source>
        <dbReference type="EMBL" id="KAH7016475.1"/>
    </source>
</evidence>
<keyword evidence="3" id="KW-1185">Reference proteome</keyword>
<evidence type="ECO:0000256" key="1">
    <source>
        <dbReference type="SAM" id="MobiDB-lite"/>
    </source>
</evidence>
<dbReference type="EMBL" id="JAGTJQ010000012">
    <property type="protein sequence ID" value="KAH7016475.1"/>
    <property type="molecule type" value="Genomic_DNA"/>
</dbReference>
<feature type="region of interest" description="Disordered" evidence="1">
    <location>
        <begin position="213"/>
        <end position="252"/>
    </location>
</feature>
<protein>
    <submittedName>
        <fullName evidence="2">Uncharacterized protein</fullName>
    </submittedName>
</protein>
<dbReference type="GeneID" id="70185249"/>